<name>A0AAN8WBC4_HALRR</name>
<comment type="caution">
    <text evidence="1">The sequence shown here is derived from an EMBL/GenBank/DDBJ whole genome shotgun (WGS) entry which is preliminary data.</text>
</comment>
<reference evidence="1 2" key="1">
    <citation type="submission" date="2023-11" db="EMBL/GenBank/DDBJ databases">
        <title>Halocaridina rubra genome assembly.</title>
        <authorList>
            <person name="Smith C."/>
        </authorList>
    </citation>
    <scope>NUCLEOTIDE SEQUENCE [LARGE SCALE GENOMIC DNA]</scope>
    <source>
        <strain evidence="1">EP-1</strain>
        <tissue evidence="1">Whole</tissue>
    </source>
</reference>
<sequence>MMDWEIFPKPLLGRVQQKAIYVFSRGSALEMSESVSISMASRKVDLPGIGRPRSHKHGDPVRTFESVGVYALDDCQVRKEVIRAPIKGLALEMRSSVSISLVCGRAALTDVQEPACTVHWAFFWRASWQQSRQCGKAIQISVERRGEKAKGPSTTHWSLWKSSSNWCWETQEPACR</sequence>
<gene>
    <name evidence="1" type="ORF">SK128_017426</name>
</gene>
<proteinExistence type="predicted"/>
<dbReference type="AlphaFoldDB" id="A0AAN8WBC4"/>
<protein>
    <submittedName>
        <fullName evidence="1">Uncharacterized protein</fullName>
    </submittedName>
</protein>
<evidence type="ECO:0000313" key="1">
    <source>
        <dbReference type="EMBL" id="KAK7012350.1"/>
    </source>
</evidence>
<accession>A0AAN8WBC4</accession>
<keyword evidence="2" id="KW-1185">Reference proteome</keyword>
<dbReference type="EMBL" id="JAXCGZ010023434">
    <property type="protein sequence ID" value="KAK7012350.1"/>
    <property type="molecule type" value="Genomic_DNA"/>
</dbReference>
<organism evidence="1 2">
    <name type="scientific">Halocaridina rubra</name>
    <name type="common">Hawaiian red shrimp</name>
    <dbReference type="NCBI Taxonomy" id="373956"/>
    <lineage>
        <taxon>Eukaryota</taxon>
        <taxon>Metazoa</taxon>
        <taxon>Ecdysozoa</taxon>
        <taxon>Arthropoda</taxon>
        <taxon>Crustacea</taxon>
        <taxon>Multicrustacea</taxon>
        <taxon>Malacostraca</taxon>
        <taxon>Eumalacostraca</taxon>
        <taxon>Eucarida</taxon>
        <taxon>Decapoda</taxon>
        <taxon>Pleocyemata</taxon>
        <taxon>Caridea</taxon>
        <taxon>Atyoidea</taxon>
        <taxon>Atyidae</taxon>
        <taxon>Halocaridina</taxon>
    </lineage>
</organism>
<feature type="non-terminal residue" evidence="1">
    <location>
        <position position="176"/>
    </location>
</feature>
<dbReference type="Proteomes" id="UP001381693">
    <property type="component" value="Unassembled WGS sequence"/>
</dbReference>
<evidence type="ECO:0000313" key="2">
    <source>
        <dbReference type="Proteomes" id="UP001381693"/>
    </source>
</evidence>